<sequence length="873" mass="93433">MAVFWKAMAGGLLFALSLTLLGWGVEGQSKNKVSGSSAFYLGQERDIWRPLIQTAVNVSNIRSIKSTFQFHTFDPEGVIFYGDTKDGKDWFVLSLKDGLPLMQISKGDILLSVTGGNKLNDGKWHTLEVSNHGKFVILEVDGLKGLVVGMQSQQPEEALSGELRLALGGILIEKEKLIVEFEPRMDGCVREGNWLNLSVPWEAEVDNLWPCSGNVQPGSYFSGTGFSYFSASDFPVADDAVRVEFWGNFSKMDGTIMSLMAPGNKLMFSLVANSKEQELTVEFANGGAVGASLSNDFKRVAVIFHADSLEIHRYTAESRGGTSTVSLASHLMTLWREGRLAIGGLLGEAEDNVGSKFLRGCLERIQIQGKDLDLDTSPVAITLLSQSPSVVNTGRPLKMAAELHPRSGKLIGLSNSNRTARRNQPVQEFNHGLVLSKEPLRDRDVFTVRIDKKVNSWSGSIEIGVTALDPAALDFPSSATGLKGGSWIVSGCSVLRDGRSVLEEYGRDLDQLAEGDRVGIQRSSRGELHLWVNGQDCGAAASGLPPKLWAVVDLYGKCTQVTVVSCEPPPPSTEKETIEQEEEEEEEDEEEDAEEEVVVCGVREDAGITALMNVAAMSGMLNGDEVPELSCSHSRPDKFPNNLDPDTVLTEHQLFDVFNNAIVSFYRSEDEGGGGDGGGGGGTGSGSGGGNSGTDSSSRNDRGSSSSGGGAVNSDSGIGTTGGSGGGGGGGGGAGGPGEGGNTNNSPAGNGGVGSGVVTGGMTTNDALLFHEKCGTLIKLSNNNKTAERRRPLDEFNNGVVMTNRPLRHNEMFEIRIDKLVDKWSGSIEIGVTYTQSQQPGLSCNYDQSALRYNHDEWLWDTDQRERNPQGIL</sequence>
<evidence type="ECO:0000313" key="1">
    <source>
        <dbReference type="EMBL" id="TMS02004.1"/>
    </source>
</evidence>
<protein>
    <submittedName>
        <fullName evidence="1">Uncharacterized protein</fullName>
    </submittedName>
</protein>
<dbReference type="Proteomes" id="UP000793456">
    <property type="component" value="Chromosome XXIV"/>
</dbReference>
<accession>A0ACD3Q4U5</accession>
<proteinExistence type="predicted"/>
<comment type="caution">
    <text evidence="1">The sequence shown here is derived from an EMBL/GenBank/DDBJ whole genome shotgun (WGS) entry which is preliminary data.</text>
</comment>
<gene>
    <name evidence="1" type="ORF">E3U43_007544</name>
</gene>
<name>A0ACD3Q4U5_LARCR</name>
<evidence type="ECO:0000313" key="2">
    <source>
        <dbReference type="Proteomes" id="UP000793456"/>
    </source>
</evidence>
<keyword evidence="2" id="KW-1185">Reference proteome</keyword>
<reference evidence="1" key="1">
    <citation type="submission" date="2018-11" db="EMBL/GenBank/DDBJ databases">
        <title>The sequence and de novo assembly of Larimichthys crocea genome using PacBio and Hi-C technologies.</title>
        <authorList>
            <person name="Xu P."/>
            <person name="Chen B."/>
            <person name="Zhou Z."/>
            <person name="Ke Q."/>
            <person name="Wu Y."/>
            <person name="Bai H."/>
            <person name="Pu F."/>
        </authorList>
    </citation>
    <scope>NUCLEOTIDE SEQUENCE</scope>
    <source>
        <tissue evidence="1">Muscle</tissue>
    </source>
</reference>
<organism evidence="1 2">
    <name type="scientific">Larimichthys crocea</name>
    <name type="common">Large yellow croaker</name>
    <name type="synonym">Pseudosciaena crocea</name>
    <dbReference type="NCBI Taxonomy" id="215358"/>
    <lineage>
        <taxon>Eukaryota</taxon>
        <taxon>Metazoa</taxon>
        <taxon>Chordata</taxon>
        <taxon>Craniata</taxon>
        <taxon>Vertebrata</taxon>
        <taxon>Euteleostomi</taxon>
        <taxon>Actinopterygii</taxon>
        <taxon>Neopterygii</taxon>
        <taxon>Teleostei</taxon>
        <taxon>Neoteleostei</taxon>
        <taxon>Acanthomorphata</taxon>
        <taxon>Eupercaria</taxon>
        <taxon>Sciaenidae</taxon>
        <taxon>Larimichthys</taxon>
    </lineage>
</organism>
<dbReference type="EMBL" id="CM011697">
    <property type="protein sequence ID" value="TMS02004.1"/>
    <property type="molecule type" value="Genomic_DNA"/>
</dbReference>